<sequence length="423" mass="47498">MARRSAEEFLHFEHAPTKPLLNLAAREIQEREQFVLLDEQQVAVEVVMQAVERARAAATRTVVVVLGGPGSGKSVIALSLLGELARKGRRVHHATGSSAFTNTMRKIAGRRNRRVQTLFKYFNDYMESEPRELDVLICDEAHRIRETSVKRYTPRQLREKAGRQIDELINVASVPVFLLDENQTVRPGEMGSLAEITAAADALRCRLEVVRLAGQFRCGGSDAFDTWVARLLGLDRLPPVPWSKLGDDFVVASAASPDALDAWLRQRMDSHGGTGRLSAGYCWRWSDPESTPDGRRLVDDVVIGGWRRPWNAKPGQRVPDAPESYYWASDERGFGQVGCIYTAQGFEYDWSGVIFGPDLVRRDGRWIARREYSHDPAAKKADDLEFGRLVRNTYKVLLTRGMQGTCLYSTDPETQAFLEEMAG</sequence>
<accession>A0ABQ3JDZ4</accession>
<organism evidence="2 3">
    <name type="scientific">Amycolatopsis deserti</name>
    <dbReference type="NCBI Taxonomy" id="185696"/>
    <lineage>
        <taxon>Bacteria</taxon>
        <taxon>Bacillati</taxon>
        <taxon>Actinomycetota</taxon>
        <taxon>Actinomycetes</taxon>
        <taxon>Pseudonocardiales</taxon>
        <taxon>Pseudonocardiaceae</taxon>
        <taxon>Amycolatopsis</taxon>
    </lineage>
</organism>
<dbReference type="CDD" id="cd00009">
    <property type="entry name" value="AAA"/>
    <property type="match status" value="1"/>
</dbReference>
<feature type="domain" description="AAA+ ATPase" evidence="1">
    <location>
        <begin position="59"/>
        <end position="213"/>
    </location>
</feature>
<dbReference type="SUPFAM" id="SSF52540">
    <property type="entry name" value="P-loop containing nucleoside triphosphate hydrolases"/>
    <property type="match status" value="1"/>
</dbReference>
<dbReference type="Pfam" id="PF09848">
    <property type="entry name" value="SLFN-g3_helicase"/>
    <property type="match status" value="1"/>
</dbReference>
<keyword evidence="3" id="KW-1185">Reference proteome</keyword>
<dbReference type="Gene3D" id="3.40.50.300">
    <property type="entry name" value="P-loop containing nucleotide triphosphate hydrolases"/>
    <property type="match status" value="1"/>
</dbReference>
<dbReference type="SMART" id="SM00382">
    <property type="entry name" value="AAA"/>
    <property type="match status" value="1"/>
</dbReference>
<dbReference type="InterPro" id="IPR027417">
    <property type="entry name" value="P-loop_NTPase"/>
</dbReference>
<dbReference type="RefSeq" id="WP_373300504.1">
    <property type="nucleotide sequence ID" value="NZ_BNAU01000006.1"/>
</dbReference>
<evidence type="ECO:0000313" key="3">
    <source>
        <dbReference type="Proteomes" id="UP000605897"/>
    </source>
</evidence>
<name>A0ABQ3JDZ4_9PSEU</name>
<evidence type="ECO:0000259" key="1">
    <source>
        <dbReference type="SMART" id="SM00382"/>
    </source>
</evidence>
<dbReference type="InterPro" id="IPR003593">
    <property type="entry name" value="AAA+_ATPase"/>
</dbReference>
<protein>
    <recommendedName>
        <fullName evidence="1">AAA+ ATPase domain-containing protein</fullName>
    </recommendedName>
</protein>
<dbReference type="InterPro" id="IPR018647">
    <property type="entry name" value="SLFN_3-like_DNA/RNA_helicase"/>
</dbReference>
<evidence type="ECO:0000313" key="2">
    <source>
        <dbReference type="EMBL" id="GHF09217.1"/>
    </source>
</evidence>
<proteinExistence type="predicted"/>
<dbReference type="Proteomes" id="UP000605897">
    <property type="component" value="Unassembled WGS sequence"/>
</dbReference>
<comment type="caution">
    <text evidence="2">The sequence shown here is derived from an EMBL/GenBank/DDBJ whole genome shotgun (WGS) entry which is preliminary data.</text>
</comment>
<gene>
    <name evidence="2" type="ORF">GCM10017786_48400</name>
</gene>
<dbReference type="EMBL" id="BNAU01000006">
    <property type="protein sequence ID" value="GHF09217.1"/>
    <property type="molecule type" value="Genomic_DNA"/>
</dbReference>
<reference evidence="3" key="1">
    <citation type="journal article" date="2019" name="Int. J. Syst. Evol. Microbiol.">
        <title>The Global Catalogue of Microorganisms (GCM) 10K type strain sequencing project: providing services to taxonomists for standard genome sequencing and annotation.</title>
        <authorList>
            <consortium name="The Broad Institute Genomics Platform"/>
            <consortium name="The Broad Institute Genome Sequencing Center for Infectious Disease"/>
            <person name="Wu L."/>
            <person name="Ma J."/>
        </authorList>
    </citation>
    <scope>NUCLEOTIDE SEQUENCE [LARGE SCALE GENOMIC DNA]</scope>
    <source>
        <strain evidence="3">CGMCC 4.7677</strain>
    </source>
</reference>